<dbReference type="Proteomes" id="UP000029389">
    <property type="component" value="Unassembled WGS sequence"/>
</dbReference>
<dbReference type="PATRIC" id="fig|1405.8.peg.449"/>
<evidence type="ECO:0000313" key="3">
    <source>
        <dbReference type="Proteomes" id="UP000029389"/>
    </source>
</evidence>
<protein>
    <submittedName>
        <fullName evidence="2">DDE domain protein</fullName>
    </submittedName>
</protein>
<organism evidence="2 3">
    <name type="scientific">Bacillus clarus</name>
    <dbReference type="NCBI Taxonomy" id="2338372"/>
    <lineage>
        <taxon>Bacteria</taxon>
        <taxon>Bacillati</taxon>
        <taxon>Bacillota</taxon>
        <taxon>Bacilli</taxon>
        <taxon>Bacillales</taxon>
        <taxon>Bacillaceae</taxon>
        <taxon>Bacillus</taxon>
        <taxon>Bacillus cereus group</taxon>
    </lineage>
</organism>
<accession>A0A090YVN8</accession>
<dbReference type="AlphaFoldDB" id="A0A090YVN8"/>
<sequence>MSESIQLNTTKYLNNKTQQCYSFIKKRVRSMLGFKSYKTTTSILSGVETMHMIKKGQSDVKNQSARKQKELTHRVFELIA</sequence>
<evidence type="ECO:0000259" key="1">
    <source>
        <dbReference type="Pfam" id="PF13610"/>
    </source>
</evidence>
<gene>
    <name evidence="2" type="ORF">DJ93_276</name>
</gene>
<dbReference type="EMBL" id="JMQC01000008">
    <property type="protein sequence ID" value="KFN02929.1"/>
    <property type="molecule type" value="Genomic_DNA"/>
</dbReference>
<name>A0A090YVN8_9BACI</name>
<dbReference type="InterPro" id="IPR032874">
    <property type="entry name" value="DDE_dom"/>
</dbReference>
<evidence type="ECO:0000313" key="2">
    <source>
        <dbReference type="EMBL" id="KFN02929.1"/>
    </source>
</evidence>
<reference evidence="2 3" key="1">
    <citation type="submission" date="2014-04" db="EMBL/GenBank/DDBJ databases">
        <authorList>
            <person name="Bishop-Lilly K.A."/>
            <person name="Broomall S.M."/>
            <person name="Chain P.S."/>
            <person name="Chertkov O."/>
            <person name="Coyne S.R."/>
            <person name="Daligault H.E."/>
            <person name="Davenport K.W."/>
            <person name="Erkkila T."/>
            <person name="Frey K.G."/>
            <person name="Gibbons H.S."/>
            <person name="Gu W."/>
            <person name="Jaissle J."/>
            <person name="Johnson S.L."/>
            <person name="Koroleva G.I."/>
            <person name="Ladner J.T."/>
            <person name="Lo C.-C."/>
            <person name="Minogue T.D."/>
            <person name="Munk C."/>
            <person name="Palacios G.F."/>
            <person name="Redden C.L."/>
            <person name="Rosenzweig C.N."/>
            <person name="Scholz M.B."/>
            <person name="Teshima H."/>
            <person name="Xu Y."/>
        </authorList>
    </citation>
    <scope>NUCLEOTIDE SEQUENCE [LARGE SCALE GENOMIC DNA]</scope>
    <source>
        <strain evidence="2 3">BHP</strain>
    </source>
</reference>
<proteinExistence type="predicted"/>
<dbReference type="Pfam" id="PF13610">
    <property type="entry name" value="DDE_Tnp_IS240"/>
    <property type="match status" value="1"/>
</dbReference>
<comment type="caution">
    <text evidence="2">The sequence shown here is derived from an EMBL/GenBank/DDBJ whole genome shotgun (WGS) entry which is preliminary data.</text>
</comment>
<feature type="domain" description="DDE" evidence="1">
    <location>
        <begin position="3"/>
        <end position="57"/>
    </location>
</feature>